<reference evidence="1" key="1">
    <citation type="submission" date="2020-05" db="EMBL/GenBank/DDBJ databases">
        <authorList>
            <person name="Chiriac C."/>
            <person name="Salcher M."/>
            <person name="Ghai R."/>
            <person name="Kavagutti S V."/>
        </authorList>
    </citation>
    <scope>NUCLEOTIDE SEQUENCE</scope>
</reference>
<dbReference type="EMBL" id="LR797067">
    <property type="protein sequence ID" value="CAB4184444.1"/>
    <property type="molecule type" value="Genomic_DNA"/>
</dbReference>
<organism evidence="1">
    <name type="scientific">uncultured Caudovirales phage</name>
    <dbReference type="NCBI Taxonomy" id="2100421"/>
    <lineage>
        <taxon>Viruses</taxon>
        <taxon>Duplodnaviria</taxon>
        <taxon>Heunggongvirae</taxon>
        <taxon>Uroviricota</taxon>
        <taxon>Caudoviricetes</taxon>
        <taxon>Peduoviridae</taxon>
        <taxon>Maltschvirus</taxon>
        <taxon>Maltschvirus maltsch</taxon>
    </lineage>
</organism>
<dbReference type="EMBL" id="LR797421">
    <property type="protein sequence ID" value="CAB4215331.1"/>
    <property type="molecule type" value="Genomic_DNA"/>
</dbReference>
<evidence type="ECO:0000313" key="1">
    <source>
        <dbReference type="EMBL" id="CAB4184444.1"/>
    </source>
</evidence>
<proteinExistence type="predicted"/>
<protein>
    <submittedName>
        <fullName evidence="1">Uncharacterized protein</fullName>
    </submittedName>
</protein>
<evidence type="ECO:0000313" key="2">
    <source>
        <dbReference type="EMBL" id="CAB4215331.1"/>
    </source>
</evidence>
<gene>
    <name evidence="1" type="ORF">UFOVP1121_19</name>
    <name evidence="2" type="ORF">UFOVP1482_18</name>
</gene>
<accession>A0A6J5QXT4</accession>
<name>A0A6J5QXT4_9CAUD</name>
<sequence>MAHFALIDSGNIVRDVIVISNGDCGGGDFPASEPVGQSFINGPHPDCLALEGNWKQTSYSGSFRGCFAGKGFSYDATLDVFVPPAAP</sequence>